<keyword evidence="4 5" id="KW-0539">Nucleus</keyword>
<feature type="DNA-binding region" description="Homeobox" evidence="5">
    <location>
        <begin position="150"/>
        <end position="209"/>
    </location>
</feature>
<evidence type="ECO:0000256" key="7">
    <source>
        <dbReference type="SAM" id="Coils"/>
    </source>
</evidence>
<evidence type="ECO:0000256" key="2">
    <source>
        <dbReference type="ARBA" id="ARBA00023125"/>
    </source>
</evidence>
<dbReference type="SUPFAM" id="SSF46689">
    <property type="entry name" value="Homeodomain-like"/>
    <property type="match status" value="1"/>
</dbReference>
<keyword evidence="2 5" id="KW-0238">DNA-binding</keyword>
<dbReference type="InterPro" id="IPR050394">
    <property type="entry name" value="Homeobox_NK-like"/>
</dbReference>
<keyword evidence="3 5" id="KW-0371">Homeobox</keyword>
<evidence type="ECO:0000256" key="3">
    <source>
        <dbReference type="ARBA" id="ARBA00023155"/>
    </source>
</evidence>
<reference evidence="10" key="1">
    <citation type="submission" date="2020-08" db="EMBL/GenBank/DDBJ databases">
        <title>Genome sequencing and assembly of the red palm weevil Rhynchophorus ferrugineus.</title>
        <authorList>
            <person name="Dias G.B."/>
            <person name="Bergman C.M."/>
            <person name="Manee M."/>
        </authorList>
    </citation>
    <scope>NUCLEOTIDE SEQUENCE</scope>
    <source>
        <strain evidence="10">AA-2017</strain>
        <tissue evidence="10">Whole larva</tissue>
    </source>
</reference>
<evidence type="ECO:0000256" key="6">
    <source>
        <dbReference type="RuleBase" id="RU000682"/>
    </source>
</evidence>
<dbReference type="Pfam" id="PF00046">
    <property type="entry name" value="Homeodomain"/>
    <property type="match status" value="1"/>
</dbReference>
<gene>
    <name evidence="10" type="ORF">GWI33_010861</name>
</gene>
<dbReference type="OrthoDB" id="6159439at2759"/>
<dbReference type="PROSITE" id="PS00027">
    <property type="entry name" value="HOMEOBOX_1"/>
    <property type="match status" value="1"/>
</dbReference>
<proteinExistence type="predicted"/>
<dbReference type="GO" id="GO:0005634">
    <property type="term" value="C:nucleus"/>
    <property type="evidence" value="ECO:0007669"/>
    <property type="project" value="UniProtKB-SubCell"/>
</dbReference>
<comment type="caution">
    <text evidence="10">The sequence shown here is derived from an EMBL/GenBank/DDBJ whole genome shotgun (WGS) entry which is preliminary data.</text>
</comment>
<sequence>MFQIYEDGYPTCDTTNAALVTPFSVKDILNMNMQNGVEFFKKEPDAEQEDCYWNGSYMEVGPEQYVAGYYGDSSTVINKNWNCDSGFSDNGSPSYLPHAMPVCPNTFYNCPPYQDNHQKQVTYEKAESPKEQQVTSSKTELRKSGRPRMKRKPRVLFSQTQVNQLEQRYKLQKYLSAPERDQMAIALKLTPTQVKIWFQNRRYKSKRQKMEKLEKEKKSDAASVTATSTFSVPPMTQNMYPFQTSTASPVYNSNCFYQDNLKYPEFNTYNPTL</sequence>
<dbReference type="Proteomes" id="UP000625711">
    <property type="component" value="Unassembled WGS sequence"/>
</dbReference>
<name>A0A834M9Y9_RHYFE</name>
<feature type="region of interest" description="Disordered" evidence="8">
    <location>
        <begin position="125"/>
        <end position="150"/>
    </location>
</feature>
<evidence type="ECO:0000313" key="11">
    <source>
        <dbReference type="Proteomes" id="UP000625711"/>
    </source>
</evidence>
<dbReference type="AlphaFoldDB" id="A0A834M9Y9"/>
<dbReference type="GO" id="GO:0000978">
    <property type="term" value="F:RNA polymerase II cis-regulatory region sequence-specific DNA binding"/>
    <property type="evidence" value="ECO:0007669"/>
    <property type="project" value="TreeGrafter"/>
</dbReference>
<dbReference type="PROSITE" id="PS50071">
    <property type="entry name" value="HOMEOBOX_2"/>
    <property type="match status" value="1"/>
</dbReference>
<keyword evidence="11" id="KW-1185">Reference proteome</keyword>
<dbReference type="InterPro" id="IPR017970">
    <property type="entry name" value="Homeobox_CS"/>
</dbReference>
<dbReference type="SMART" id="SM00389">
    <property type="entry name" value="HOX"/>
    <property type="match status" value="1"/>
</dbReference>
<accession>A0A834M9Y9</accession>
<dbReference type="CDD" id="cd00086">
    <property type="entry name" value="homeodomain"/>
    <property type="match status" value="1"/>
</dbReference>
<dbReference type="InterPro" id="IPR009057">
    <property type="entry name" value="Homeodomain-like_sf"/>
</dbReference>
<evidence type="ECO:0000256" key="5">
    <source>
        <dbReference type="PROSITE-ProRule" id="PRU00108"/>
    </source>
</evidence>
<dbReference type="InterPro" id="IPR020479">
    <property type="entry name" value="HD_metazoa"/>
</dbReference>
<dbReference type="PANTHER" id="PTHR24340">
    <property type="entry name" value="HOMEOBOX PROTEIN NKX"/>
    <property type="match status" value="1"/>
</dbReference>
<dbReference type="GO" id="GO:0000981">
    <property type="term" value="F:DNA-binding transcription factor activity, RNA polymerase II-specific"/>
    <property type="evidence" value="ECO:0007669"/>
    <property type="project" value="InterPro"/>
</dbReference>
<evidence type="ECO:0000256" key="4">
    <source>
        <dbReference type="ARBA" id="ARBA00023242"/>
    </source>
</evidence>
<dbReference type="PRINTS" id="PR00024">
    <property type="entry name" value="HOMEOBOX"/>
</dbReference>
<evidence type="ECO:0000259" key="9">
    <source>
        <dbReference type="PROSITE" id="PS50071"/>
    </source>
</evidence>
<feature type="domain" description="Homeobox" evidence="9">
    <location>
        <begin position="148"/>
        <end position="208"/>
    </location>
</feature>
<dbReference type="Gene3D" id="1.10.10.60">
    <property type="entry name" value="Homeodomain-like"/>
    <property type="match status" value="1"/>
</dbReference>
<evidence type="ECO:0000313" key="10">
    <source>
        <dbReference type="EMBL" id="KAF7276163.1"/>
    </source>
</evidence>
<feature type="coiled-coil region" evidence="7">
    <location>
        <begin position="196"/>
        <end position="223"/>
    </location>
</feature>
<keyword evidence="7" id="KW-0175">Coiled coil</keyword>
<dbReference type="InterPro" id="IPR001356">
    <property type="entry name" value="HD"/>
</dbReference>
<protein>
    <recommendedName>
        <fullName evidence="9">Homeobox domain-containing protein</fullName>
    </recommendedName>
</protein>
<evidence type="ECO:0000256" key="8">
    <source>
        <dbReference type="SAM" id="MobiDB-lite"/>
    </source>
</evidence>
<evidence type="ECO:0000256" key="1">
    <source>
        <dbReference type="ARBA" id="ARBA00004123"/>
    </source>
</evidence>
<dbReference type="EMBL" id="JAACXV010008195">
    <property type="protein sequence ID" value="KAF7276163.1"/>
    <property type="molecule type" value="Genomic_DNA"/>
</dbReference>
<comment type="subcellular location">
    <subcellularLocation>
        <location evidence="1 5 6">Nucleus</location>
    </subcellularLocation>
</comment>
<organism evidence="10 11">
    <name type="scientific">Rhynchophorus ferrugineus</name>
    <name type="common">Red palm weevil</name>
    <name type="synonym">Curculio ferrugineus</name>
    <dbReference type="NCBI Taxonomy" id="354439"/>
    <lineage>
        <taxon>Eukaryota</taxon>
        <taxon>Metazoa</taxon>
        <taxon>Ecdysozoa</taxon>
        <taxon>Arthropoda</taxon>
        <taxon>Hexapoda</taxon>
        <taxon>Insecta</taxon>
        <taxon>Pterygota</taxon>
        <taxon>Neoptera</taxon>
        <taxon>Endopterygota</taxon>
        <taxon>Coleoptera</taxon>
        <taxon>Polyphaga</taxon>
        <taxon>Cucujiformia</taxon>
        <taxon>Curculionidae</taxon>
        <taxon>Dryophthorinae</taxon>
        <taxon>Rhynchophorus</taxon>
    </lineage>
</organism>
<dbReference type="GO" id="GO:0030154">
    <property type="term" value="P:cell differentiation"/>
    <property type="evidence" value="ECO:0007669"/>
    <property type="project" value="TreeGrafter"/>
</dbReference>